<organism evidence="1 2">
    <name type="scientific">Niastella yeongjuensis</name>
    <dbReference type="NCBI Taxonomy" id="354355"/>
    <lineage>
        <taxon>Bacteria</taxon>
        <taxon>Pseudomonadati</taxon>
        <taxon>Bacteroidota</taxon>
        <taxon>Chitinophagia</taxon>
        <taxon>Chitinophagales</taxon>
        <taxon>Chitinophagaceae</taxon>
        <taxon>Niastella</taxon>
    </lineage>
</organism>
<proteinExistence type="predicted"/>
<protein>
    <recommendedName>
        <fullName evidence="3">Lipocalin-like domain-containing protein</fullName>
    </recommendedName>
</protein>
<keyword evidence="2" id="KW-1185">Reference proteome</keyword>
<accession>A0A1V9FCQ4</accession>
<dbReference type="RefSeq" id="WP_081197289.1">
    <property type="nucleotide sequence ID" value="NZ_FOCZ01000010.1"/>
</dbReference>
<dbReference type="PROSITE" id="PS51257">
    <property type="entry name" value="PROKAR_LIPOPROTEIN"/>
    <property type="match status" value="1"/>
</dbReference>
<evidence type="ECO:0000313" key="1">
    <source>
        <dbReference type="EMBL" id="OQP56081.1"/>
    </source>
</evidence>
<evidence type="ECO:0008006" key="3">
    <source>
        <dbReference type="Google" id="ProtNLM"/>
    </source>
</evidence>
<name>A0A1V9FCQ4_9BACT</name>
<gene>
    <name evidence="1" type="ORF">A4H97_21115</name>
</gene>
<reference evidence="2" key="1">
    <citation type="submission" date="2016-04" db="EMBL/GenBank/DDBJ databases">
        <authorList>
            <person name="Chen L."/>
            <person name="Zhuang W."/>
            <person name="Wang G."/>
        </authorList>
    </citation>
    <scope>NUCLEOTIDE SEQUENCE [LARGE SCALE GENOMIC DNA]</scope>
    <source>
        <strain evidence="2">17621</strain>
    </source>
</reference>
<dbReference type="EMBL" id="LVXG01000002">
    <property type="protein sequence ID" value="OQP56081.1"/>
    <property type="molecule type" value="Genomic_DNA"/>
</dbReference>
<dbReference type="AlphaFoldDB" id="A0A1V9FCQ4"/>
<sequence>MKTIRIASALALAALIFACNKDDDKHEEPKKKPAELIAGQWHYVNQRVIERINGKIDSLNYNYGEKDSVTYFANGTAISVIPSRNYSDTTTYRFIDDSSFVQFDGDTSKILSITEHELKYYTRYSIITNRAGDYGEDWEILNR</sequence>
<evidence type="ECO:0000313" key="2">
    <source>
        <dbReference type="Proteomes" id="UP000192610"/>
    </source>
</evidence>
<comment type="caution">
    <text evidence="1">The sequence shown here is derived from an EMBL/GenBank/DDBJ whole genome shotgun (WGS) entry which is preliminary data.</text>
</comment>
<dbReference type="Proteomes" id="UP000192610">
    <property type="component" value="Unassembled WGS sequence"/>
</dbReference>